<organism evidence="2 3">
    <name type="scientific">Calothrix parietina FACHB-288</name>
    <dbReference type="NCBI Taxonomy" id="2692896"/>
    <lineage>
        <taxon>Bacteria</taxon>
        <taxon>Bacillati</taxon>
        <taxon>Cyanobacteriota</taxon>
        <taxon>Cyanophyceae</taxon>
        <taxon>Nostocales</taxon>
        <taxon>Calotrichaceae</taxon>
        <taxon>Calothrix</taxon>
    </lineage>
</organism>
<keyword evidence="3" id="KW-1185">Reference proteome</keyword>
<feature type="transmembrane region" description="Helical" evidence="1">
    <location>
        <begin position="6"/>
        <end position="25"/>
    </location>
</feature>
<reference evidence="2 3" key="1">
    <citation type="journal article" date="2020" name="ISME J.">
        <title>Comparative genomics reveals insights into cyanobacterial evolution and habitat adaptation.</title>
        <authorList>
            <person name="Chen M.Y."/>
            <person name="Teng W.K."/>
            <person name="Zhao L."/>
            <person name="Hu C.X."/>
            <person name="Zhou Y.K."/>
            <person name="Han B.P."/>
            <person name="Song L.R."/>
            <person name="Shu W.S."/>
        </authorList>
    </citation>
    <scope>NUCLEOTIDE SEQUENCE [LARGE SCALE GENOMIC DNA]</scope>
    <source>
        <strain evidence="2 3">FACHB-288</strain>
    </source>
</reference>
<dbReference type="EMBL" id="JACJQH010000036">
    <property type="protein sequence ID" value="MBD2198059.1"/>
    <property type="molecule type" value="Genomic_DNA"/>
</dbReference>
<evidence type="ECO:0000256" key="1">
    <source>
        <dbReference type="SAM" id="Phobius"/>
    </source>
</evidence>
<sequence>MARIFYALSAWVIMILLFCSIWTTLKKGIIFLWRLHQIPCHNCEYFTNDYRLKCTVCPKKACSEQAIGCIDFEPKTAACNACQKGRIWKLYQVRLNTYI</sequence>
<gene>
    <name evidence="2" type="ORF">H6G24_21520</name>
</gene>
<protein>
    <recommendedName>
        <fullName evidence="4">4Fe-4S ferredoxin-type domain-containing protein</fullName>
    </recommendedName>
</protein>
<evidence type="ECO:0000313" key="3">
    <source>
        <dbReference type="Proteomes" id="UP000658514"/>
    </source>
</evidence>
<keyword evidence="1" id="KW-0812">Transmembrane</keyword>
<evidence type="ECO:0000313" key="2">
    <source>
        <dbReference type="EMBL" id="MBD2198059.1"/>
    </source>
</evidence>
<dbReference type="Proteomes" id="UP000658514">
    <property type="component" value="Unassembled WGS sequence"/>
</dbReference>
<accession>A0ABR8ADS6</accession>
<keyword evidence="1" id="KW-1133">Transmembrane helix</keyword>
<keyword evidence="1" id="KW-0472">Membrane</keyword>
<name>A0ABR8ADS6_9CYAN</name>
<evidence type="ECO:0008006" key="4">
    <source>
        <dbReference type="Google" id="ProtNLM"/>
    </source>
</evidence>
<proteinExistence type="predicted"/>
<comment type="caution">
    <text evidence="2">The sequence shown here is derived from an EMBL/GenBank/DDBJ whole genome shotgun (WGS) entry which is preliminary data.</text>
</comment>
<dbReference type="RefSeq" id="WP_190545589.1">
    <property type="nucleotide sequence ID" value="NZ_CAWPNO010000069.1"/>
</dbReference>